<keyword evidence="1" id="KW-0472">Membrane</keyword>
<dbReference type="AlphaFoldDB" id="A0A4R4P162"/>
<keyword evidence="1" id="KW-0812">Transmembrane</keyword>
<dbReference type="Proteomes" id="UP000295431">
    <property type="component" value="Unassembled WGS sequence"/>
</dbReference>
<dbReference type="Pfam" id="PF10739">
    <property type="entry name" value="DUF2550"/>
    <property type="match status" value="1"/>
</dbReference>
<sequence length="154" mass="16771">MAEHLALDVGGALAALVLVAALLFVCMAVRRWLFTRGGGTVECSLRELSPEGGAPGVWRLGIGRYKGDELHWHRVFGFRRRPRQVIHRRGLVVSNRRRPDPQEAEGLLPDVSVIEVRDGALSVELAMGAAALTGFLAWLEAAPPGLPVDLHQPE</sequence>
<feature type="transmembrane region" description="Helical" evidence="1">
    <location>
        <begin position="12"/>
        <end position="29"/>
    </location>
</feature>
<comment type="caution">
    <text evidence="2">The sequence shown here is derived from an EMBL/GenBank/DDBJ whole genome shotgun (WGS) entry which is preliminary data.</text>
</comment>
<keyword evidence="1" id="KW-1133">Transmembrane helix</keyword>
<dbReference type="InterPro" id="IPR019675">
    <property type="entry name" value="DUF2550"/>
</dbReference>
<evidence type="ECO:0000313" key="3">
    <source>
        <dbReference type="Proteomes" id="UP000295431"/>
    </source>
</evidence>
<name>A0A4R4P162_9ACTN</name>
<protein>
    <submittedName>
        <fullName evidence="2">DUF2550 family protein</fullName>
    </submittedName>
</protein>
<organism evidence="2 3">
    <name type="scientific">Actinomadura bangladeshensis</name>
    <dbReference type="NCBI Taxonomy" id="453573"/>
    <lineage>
        <taxon>Bacteria</taxon>
        <taxon>Bacillati</taxon>
        <taxon>Actinomycetota</taxon>
        <taxon>Actinomycetes</taxon>
        <taxon>Streptosporangiales</taxon>
        <taxon>Thermomonosporaceae</taxon>
        <taxon>Actinomadura</taxon>
    </lineage>
</organism>
<accession>A0A4R4P162</accession>
<gene>
    <name evidence="2" type="ORF">E1284_15820</name>
</gene>
<dbReference type="EMBL" id="SMJW01000069">
    <property type="protein sequence ID" value="TDC15264.1"/>
    <property type="molecule type" value="Genomic_DNA"/>
</dbReference>
<keyword evidence="3" id="KW-1185">Reference proteome</keyword>
<dbReference type="RefSeq" id="WP_131939847.1">
    <property type="nucleotide sequence ID" value="NZ_BAAAMX010000004.1"/>
</dbReference>
<proteinExistence type="predicted"/>
<dbReference type="OrthoDB" id="4793422at2"/>
<evidence type="ECO:0000313" key="2">
    <source>
        <dbReference type="EMBL" id="TDC15264.1"/>
    </source>
</evidence>
<evidence type="ECO:0000256" key="1">
    <source>
        <dbReference type="SAM" id="Phobius"/>
    </source>
</evidence>
<reference evidence="2 3" key="1">
    <citation type="submission" date="2019-03" db="EMBL/GenBank/DDBJ databases">
        <title>Draft genome sequences of novel Actinobacteria.</title>
        <authorList>
            <person name="Sahin N."/>
            <person name="Ay H."/>
            <person name="Saygin H."/>
        </authorList>
    </citation>
    <scope>NUCLEOTIDE SEQUENCE [LARGE SCALE GENOMIC DNA]</scope>
    <source>
        <strain evidence="2 3">DSM 45347</strain>
    </source>
</reference>